<name>A0A1H3BPQ9_9BACI</name>
<protein>
    <recommendedName>
        <fullName evidence="8">Probable malate:quinone oxidoreductase</fullName>
        <ecNumber evidence="8">1.1.5.4</ecNumber>
    </recommendedName>
    <alternativeName>
        <fullName evidence="8">MQO</fullName>
    </alternativeName>
    <alternativeName>
        <fullName evidence="8">Malate dehydrogenase [quinone]</fullName>
    </alternativeName>
</protein>
<evidence type="ECO:0000256" key="8">
    <source>
        <dbReference type="HAMAP-Rule" id="MF_00212"/>
    </source>
</evidence>
<gene>
    <name evidence="8" type="primary">mqo</name>
    <name evidence="9" type="ORF">SAMN04488081_0506</name>
</gene>
<dbReference type="Proteomes" id="UP000198647">
    <property type="component" value="Unassembled WGS sequence"/>
</dbReference>
<evidence type="ECO:0000256" key="4">
    <source>
        <dbReference type="ARBA" id="ARBA00022532"/>
    </source>
</evidence>
<dbReference type="Gene3D" id="3.30.9.10">
    <property type="entry name" value="D-Amino Acid Oxidase, subunit A, domain 2"/>
    <property type="match status" value="1"/>
</dbReference>
<reference evidence="9 10" key="1">
    <citation type="submission" date="2016-10" db="EMBL/GenBank/DDBJ databases">
        <authorList>
            <person name="Varghese N."/>
            <person name="Submissions S."/>
        </authorList>
    </citation>
    <scope>NUCLEOTIDE SEQUENCE [LARGE SCALE GENOMIC DNA]</scope>
    <source>
        <strain evidence="9 10">DSM 20748</strain>
    </source>
</reference>
<evidence type="ECO:0000256" key="2">
    <source>
        <dbReference type="ARBA" id="ARBA00001974"/>
    </source>
</evidence>
<organism evidence="9 10">
    <name type="scientific">Salimicrobium album</name>
    <dbReference type="NCBI Taxonomy" id="50717"/>
    <lineage>
        <taxon>Bacteria</taxon>
        <taxon>Bacillati</taxon>
        <taxon>Bacillota</taxon>
        <taxon>Bacilli</taxon>
        <taxon>Bacillales</taxon>
        <taxon>Bacillaceae</taxon>
        <taxon>Salimicrobium</taxon>
    </lineage>
</organism>
<dbReference type="PANTHER" id="PTHR43104">
    <property type="entry name" value="L-2-HYDROXYGLUTARATE DEHYDROGENASE, MITOCHONDRIAL"/>
    <property type="match status" value="1"/>
</dbReference>
<keyword evidence="10" id="KW-1185">Reference proteome</keyword>
<dbReference type="NCBIfam" id="NF009875">
    <property type="entry name" value="PRK13339.1"/>
    <property type="match status" value="1"/>
</dbReference>
<evidence type="ECO:0000256" key="6">
    <source>
        <dbReference type="ARBA" id="ARBA00022827"/>
    </source>
</evidence>
<dbReference type="EMBL" id="FNOS01000001">
    <property type="protein sequence ID" value="SDX43324.1"/>
    <property type="molecule type" value="Genomic_DNA"/>
</dbReference>
<comment type="cofactor">
    <cofactor evidence="2 8">
        <name>FAD</name>
        <dbReference type="ChEBI" id="CHEBI:57692"/>
    </cofactor>
</comment>
<proteinExistence type="inferred from homology"/>
<dbReference type="NCBIfam" id="NF003605">
    <property type="entry name" value="PRK05257.1-4"/>
    <property type="match status" value="1"/>
</dbReference>
<sequence length="505" mass="56110">MNNHTTTAEDVKKREGTTTDVILVGAGIVSATLATILHKLEPTWSITLFEKLDSAGNESSNEWNNAGTGHAALCELNYTPEDENGDISIRRAVEINEQFHTSTQLWSYLVKNGDIQNPEKFIRSLPHISFVHGERNVNFLKKRFDALTQHPQFTDLKYSEDPEHLAEWIPLMMKERSEEEPVAATKSDKGTDVNFGELTRKMLENLSGKDNVTVHYNCNVKDIKQRENGTWEVKVRNFKQDTLEEHASSFAFIGAGGGALPLLQKTGIPESKHIGGFPISGEFLVCDNPETVQRHHAKVYGKEPEGTPPMTVPHLDRRHIDGKDTLLYGPFAGFTPKFLKAGSYLDLPGSVKPDNLISMLAAASKNIPMIKYLAGQLTMSKEERVEQLRDFVPTAKDEDWELLVAGQRVQLIEDTEEGGRGALQFGTKLIHSGDRTLAALLGESPGASVSASIMLEVIEKCFPHYLEQWEPKIKEMIPSYGIDLEDHPDLLAEISAASSEALLLN</sequence>
<accession>A0A1H3BPQ9</accession>
<evidence type="ECO:0000256" key="3">
    <source>
        <dbReference type="ARBA" id="ARBA00005012"/>
    </source>
</evidence>
<comment type="similarity">
    <text evidence="8">Belongs to the MQO family.</text>
</comment>
<comment type="caution">
    <text evidence="9">The sequence shown here is derived from an EMBL/GenBank/DDBJ whole genome shotgun (WGS) entry which is preliminary data.</text>
</comment>
<evidence type="ECO:0000313" key="10">
    <source>
        <dbReference type="Proteomes" id="UP000198647"/>
    </source>
</evidence>
<dbReference type="SUPFAM" id="SSF51905">
    <property type="entry name" value="FAD/NAD(P)-binding domain"/>
    <property type="match status" value="1"/>
</dbReference>
<dbReference type="Pfam" id="PF06039">
    <property type="entry name" value="Mqo"/>
    <property type="match status" value="1"/>
</dbReference>
<dbReference type="NCBIfam" id="TIGR01320">
    <property type="entry name" value="mal_quin_oxido"/>
    <property type="match status" value="1"/>
</dbReference>
<dbReference type="NCBIfam" id="NF003606">
    <property type="entry name" value="PRK05257.2-1"/>
    <property type="match status" value="1"/>
</dbReference>
<dbReference type="Gene3D" id="3.50.50.60">
    <property type="entry name" value="FAD/NAD(P)-binding domain"/>
    <property type="match status" value="1"/>
</dbReference>
<keyword evidence="7 8" id="KW-0560">Oxidoreductase</keyword>
<evidence type="ECO:0000313" key="9">
    <source>
        <dbReference type="EMBL" id="SDX43324.1"/>
    </source>
</evidence>
<keyword evidence="5 8" id="KW-0285">Flavoprotein</keyword>
<comment type="pathway">
    <text evidence="3 8">Carbohydrate metabolism; tricarboxylic acid cycle; oxaloacetate from (S)-malate (quinone route): step 1/1.</text>
</comment>
<evidence type="ECO:0000256" key="1">
    <source>
        <dbReference type="ARBA" id="ARBA00001139"/>
    </source>
</evidence>
<dbReference type="EC" id="1.1.5.4" evidence="8"/>
<dbReference type="RefSeq" id="WP_093105354.1">
    <property type="nucleotide sequence ID" value="NZ_FNOS01000001.1"/>
</dbReference>
<dbReference type="InterPro" id="IPR036188">
    <property type="entry name" value="FAD/NAD-bd_sf"/>
</dbReference>
<dbReference type="PANTHER" id="PTHR43104:SF2">
    <property type="entry name" value="L-2-HYDROXYGLUTARATE DEHYDROGENASE, MITOCHONDRIAL"/>
    <property type="match status" value="1"/>
</dbReference>
<dbReference type="HAMAP" id="MF_00212">
    <property type="entry name" value="MQO"/>
    <property type="match status" value="1"/>
</dbReference>
<keyword evidence="4 8" id="KW-0816">Tricarboxylic acid cycle</keyword>
<keyword evidence="6 8" id="KW-0274">FAD</keyword>
<dbReference type="InterPro" id="IPR006231">
    <property type="entry name" value="MQO"/>
</dbReference>
<evidence type="ECO:0000256" key="5">
    <source>
        <dbReference type="ARBA" id="ARBA00022630"/>
    </source>
</evidence>
<dbReference type="NCBIfam" id="NF003611">
    <property type="entry name" value="PRK05257.3-2"/>
    <property type="match status" value="1"/>
</dbReference>
<evidence type="ECO:0000256" key="7">
    <source>
        <dbReference type="ARBA" id="ARBA00023002"/>
    </source>
</evidence>
<dbReference type="NCBIfam" id="NF003604">
    <property type="entry name" value="PRK05257.1-3"/>
    <property type="match status" value="1"/>
</dbReference>
<comment type="catalytic activity">
    <reaction evidence="1 8">
        <text>(S)-malate + a quinone = a quinol + oxaloacetate</text>
        <dbReference type="Rhea" id="RHEA:46012"/>
        <dbReference type="ChEBI" id="CHEBI:15589"/>
        <dbReference type="ChEBI" id="CHEBI:16452"/>
        <dbReference type="ChEBI" id="CHEBI:24646"/>
        <dbReference type="ChEBI" id="CHEBI:132124"/>
        <dbReference type="EC" id="1.1.5.4"/>
    </reaction>
</comment>